<feature type="transmembrane region" description="Helical" evidence="1">
    <location>
        <begin position="61"/>
        <end position="83"/>
    </location>
</feature>
<keyword evidence="1" id="KW-0812">Transmembrane</keyword>
<protein>
    <submittedName>
        <fullName evidence="2">Uncharacterized protein</fullName>
    </submittedName>
</protein>
<evidence type="ECO:0000313" key="2">
    <source>
        <dbReference type="EMBL" id="MDP4301384.1"/>
    </source>
</evidence>
<keyword evidence="3" id="KW-1185">Reference proteome</keyword>
<evidence type="ECO:0000313" key="3">
    <source>
        <dbReference type="Proteomes" id="UP001235760"/>
    </source>
</evidence>
<feature type="transmembrane region" description="Helical" evidence="1">
    <location>
        <begin position="35"/>
        <end position="55"/>
    </location>
</feature>
<organism evidence="2 3">
    <name type="scientific">Leptothrix discophora</name>
    <dbReference type="NCBI Taxonomy" id="89"/>
    <lineage>
        <taxon>Bacteria</taxon>
        <taxon>Pseudomonadati</taxon>
        <taxon>Pseudomonadota</taxon>
        <taxon>Betaproteobacteria</taxon>
        <taxon>Burkholderiales</taxon>
        <taxon>Sphaerotilaceae</taxon>
        <taxon>Leptothrix</taxon>
    </lineage>
</organism>
<dbReference type="RefSeq" id="WP_305749941.1">
    <property type="nucleotide sequence ID" value="NZ_JAUZEE010000006.1"/>
</dbReference>
<dbReference type="EMBL" id="JAUZEE010000006">
    <property type="protein sequence ID" value="MDP4301384.1"/>
    <property type="molecule type" value="Genomic_DNA"/>
</dbReference>
<gene>
    <name evidence="2" type="ORF">Q8X39_12110</name>
</gene>
<sequence length="95" mass="9881">MAADALRLLVDVALLISVAELLWSLWRLPPGGRRAALLANLGAGLALMLGLRLSLSEPGPAGHWAILACLALAGLSHLIDVRLRGSAGRSRSKPA</sequence>
<keyword evidence="1" id="KW-1133">Transmembrane helix</keyword>
<keyword evidence="1" id="KW-0472">Membrane</keyword>
<name>A0ABT9G4J8_LEPDI</name>
<reference evidence="2 3" key="1">
    <citation type="submission" date="2023-08" db="EMBL/GenBank/DDBJ databases">
        <authorList>
            <person name="Roldan D.M."/>
            <person name="Menes R.J."/>
        </authorList>
    </citation>
    <scope>NUCLEOTIDE SEQUENCE [LARGE SCALE GENOMIC DNA]</scope>
    <source>
        <strain evidence="2 3">CCM 2812</strain>
    </source>
</reference>
<evidence type="ECO:0000256" key="1">
    <source>
        <dbReference type="SAM" id="Phobius"/>
    </source>
</evidence>
<dbReference type="Proteomes" id="UP001235760">
    <property type="component" value="Unassembled WGS sequence"/>
</dbReference>
<feature type="transmembrane region" description="Helical" evidence="1">
    <location>
        <begin position="6"/>
        <end position="23"/>
    </location>
</feature>
<accession>A0ABT9G4J8</accession>
<comment type="caution">
    <text evidence="2">The sequence shown here is derived from an EMBL/GenBank/DDBJ whole genome shotgun (WGS) entry which is preliminary data.</text>
</comment>
<proteinExistence type="predicted"/>